<protein>
    <submittedName>
        <fullName evidence="1">Uncharacterized protein</fullName>
    </submittedName>
</protein>
<sequence length="96" mass="10985">MVVESRSERDDRVNGELAMLSPEIKACFLPCNQILQEYSQWMTMLRRLIINLTEIATNTTELEYAGEVDDDCLGERRGDEVIITNRTAEAAFRSLD</sequence>
<evidence type="ECO:0000313" key="2">
    <source>
        <dbReference type="Proteomes" id="UP000735302"/>
    </source>
</evidence>
<comment type="caution">
    <text evidence="1">The sequence shown here is derived from an EMBL/GenBank/DDBJ whole genome shotgun (WGS) entry which is preliminary data.</text>
</comment>
<keyword evidence="2" id="KW-1185">Reference proteome</keyword>
<organism evidence="1 2">
    <name type="scientific">Plakobranchus ocellatus</name>
    <dbReference type="NCBI Taxonomy" id="259542"/>
    <lineage>
        <taxon>Eukaryota</taxon>
        <taxon>Metazoa</taxon>
        <taxon>Spiralia</taxon>
        <taxon>Lophotrochozoa</taxon>
        <taxon>Mollusca</taxon>
        <taxon>Gastropoda</taxon>
        <taxon>Heterobranchia</taxon>
        <taxon>Euthyneura</taxon>
        <taxon>Panpulmonata</taxon>
        <taxon>Sacoglossa</taxon>
        <taxon>Placobranchoidea</taxon>
        <taxon>Plakobranchidae</taxon>
        <taxon>Plakobranchus</taxon>
    </lineage>
</organism>
<gene>
    <name evidence="1" type="ORF">PoB_004502900</name>
</gene>
<reference evidence="1 2" key="1">
    <citation type="journal article" date="2021" name="Elife">
        <title>Chloroplast acquisition without the gene transfer in kleptoplastic sea slugs, Plakobranchus ocellatus.</title>
        <authorList>
            <person name="Maeda T."/>
            <person name="Takahashi S."/>
            <person name="Yoshida T."/>
            <person name="Shimamura S."/>
            <person name="Takaki Y."/>
            <person name="Nagai Y."/>
            <person name="Toyoda A."/>
            <person name="Suzuki Y."/>
            <person name="Arimoto A."/>
            <person name="Ishii H."/>
            <person name="Satoh N."/>
            <person name="Nishiyama T."/>
            <person name="Hasebe M."/>
            <person name="Maruyama T."/>
            <person name="Minagawa J."/>
            <person name="Obokata J."/>
            <person name="Shigenobu S."/>
        </authorList>
    </citation>
    <scope>NUCLEOTIDE SEQUENCE [LARGE SCALE GENOMIC DNA]</scope>
</reference>
<evidence type="ECO:0000313" key="1">
    <source>
        <dbReference type="EMBL" id="GFO18524.1"/>
    </source>
</evidence>
<name>A0AAV4BJN5_9GAST</name>
<dbReference type="EMBL" id="BLXT01004960">
    <property type="protein sequence ID" value="GFO18524.1"/>
    <property type="molecule type" value="Genomic_DNA"/>
</dbReference>
<proteinExistence type="predicted"/>
<accession>A0AAV4BJN5</accession>
<dbReference type="AlphaFoldDB" id="A0AAV4BJN5"/>
<dbReference type="Proteomes" id="UP000735302">
    <property type="component" value="Unassembled WGS sequence"/>
</dbReference>